<dbReference type="PANTHER" id="PTHR19869:SF1">
    <property type="entry name" value="WD REPEAT-CONTAINING PROTEIN 31"/>
    <property type="match status" value="1"/>
</dbReference>
<feature type="repeat" description="WD" evidence="3">
    <location>
        <begin position="51"/>
        <end position="73"/>
    </location>
</feature>
<dbReference type="EMBL" id="JAOPGA020000789">
    <property type="protein sequence ID" value="KAL0481751.1"/>
    <property type="molecule type" value="Genomic_DNA"/>
</dbReference>
<dbReference type="Gene3D" id="2.130.10.10">
    <property type="entry name" value="YVTN repeat-like/Quinoprotein amine dehydrogenase"/>
    <property type="match status" value="1"/>
</dbReference>
<dbReference type="PRINTS" id="PR00320">
    <property type="entry name" value="GPROTEINBRPT"/>
</dbReference>
<dbReference type="SMART" id="SM00320">
    <property type="entry name" value="WD40"/>
    <property type="match status" value="2"/>
</dbReference>
<keyword evidence="2" id="KW-0677">Repeat</keyword>
<feature type="repeat" description="WD" evidence="3">
    <location>
        <begin position="1"/>
        <end position="30"/>
    </location>
</feature>
<dbReference type="SUPFAM" id="SSF50978">
    <property type="entry name" value="WD40 repeat-like"/>
    <property type="match status" value="1"/>
</dbReference>
<evidence type="ECO:0000256" key="1">
    <source>
        <dbReference type="ARBA" id="ARBA00022574"/>
    </source>
</evidence>
<dbReference type="PROSITE" id="PS50082">
    <property type="entry name" value="WD_REPEATS_2"/>
    <property type="match status" value="2"/>
</dbReference>
<dbReference type="PROSITE" id="PS00678">
    <property type="entry name" value="WD_REPEATS_1"/>
    <property type="match status" value="1"/>
</dbReference>
<sequence length="260" mass="29964">MHKQPKLIASSSRDKSIRVWNFESNQCTNNFYNKKLTWTLIDSGLMSMSSLLSGSNDGWVSLWDIRTSIVARECKFYNDIVTGIELFDDCQSFATCCYDGTIKVHDVRNFSNPLCSIKHPYINYLTCMNIRNKKIICANRGAMYVFDKNGAVSNFYSRTDTRVDCKLVCKNNNIASNCFNSDEISVWDGYHMGDQRFTVPDIEQLSLTDETEKRVNYFDLDSSKMVACVEQLIPVDAPINRFRRAQDILKKKGCMYVWNL</sequence>
<comment type="caution">
    <text evidence="4">The sequence shown here is derived from an EMBL/GenBank/DDBJ whole genome shotgun (WGS) entry which is preliminary data.</text>
</comment>
<organism evidence="4 5">
    <name type="scientific">Acrasis kona</name>
    <dbReference type="NCBI Taxonomy" id="1008807"/>
    <lineage>
        <taxon>Eukaryota</taxon>
        <taxon>Discoba</taxon>
        <taxon>Heterolobosea</taxon>
        <taxon>Tetramitia</taxon>
        <taxon>Eutetramitia</taxon>
        <taxon>Acrasidae</taxon>
        <taxon>Acrasis</taxon>
    </lineage>
</organism>
<evidence type="ECO:0000313" key="5">
    <source>
        <dbReference type="Proteomes" id="UP001431209"/>
    </source>
</evidence>
<proteinExistence type="predicted"/>
<evidence type="ECO:0000256" key="2">
    <source>
        <dbReference type="ARBA" id="ARBA00022737"/>
    </source>
</evidence>
<gene>
    <name evidence="4" type="ORF">AKO1_012377</name>
</gene>
<dbReference type="AlphaFoldDB" id="A0AAW2YWA4"/>
<dbReference type="Pfam" id="PF00400">
    <property type="entry name" value="WD40"/>
    <property type="match status" value="2"/>
</dbReference>
<protein>
    <submittedName>
        <fullName evidence="4">Mitochondrial division protein 1</fullName>
    </submittedName>
</protein>
<keyword evidence="5" id="KW-1185">Reference proteome</keyword>
<dbReference type="Proteomes" id="UP001431209">
    <property type="component" value="Unassembled WGS sequence"/>
</dbReference>
<name>A0AAW2YWA4_9EUKA</name>
<dbReference type="InterPro" id="IPR015943">
    <property type="entry name" value="WD40/YVTN_repeat-like_dom_sf"/>
</dbReference>
<dbReference type="InterPro" id="IPR019775">
    <property type="entry name" value="WD40_repeat_CS"/>
</dbReference>
<reference evidence="4 5" key="1">
    <citation type="submission" date="2024-03" db="EMBL/GenBank/DDBJ databases">
        <title>The Acrasis kona genome and developmental transcriptomes reveal deep origins of eukaryotic multicellular pathways.</title>
        <authorList>
            <person name="Sheikh S."/>
            <person name="Fu C.-J."/>
            <person name="Brown M.W."/>
            <person name="Baldauf S.L."/>
        </authorList>
    </citation>
    <scope>NUCLEOTIDE SEQUENCE [LARGE SCALE GENOMIC DNA]</scope>
    <source>
        <strain evidence="4 5">ATCC MYA-3509</strain>
    </source>
</reference>
<dbReference type="InterPro" id="IPR020472">
    <property type="entry name" value="WD40_PAC1"/>
</dbReference>
<evidence type="ECO:0000256" key="3">
    <source>
        <dbReference type="PROSITE-ProRule" id="PRU00221"/>
    </source>
</evidence>
<evidence type="ECO:0000313" key="4">
    <source>
        <dbReference type="EMBL" id="KAL0481751.1"/>
    </source>
</evidence>
<dbReference type="InterPro" id="IPR040066">
    <property type="entry name" value="WDR31"/>
</dbReference>
<dbReference type="PANTHER" id="PTHR19869">
    <property type="entry name" value="SPERMATID WD-REPEAT PROTEIN"/>
    <property type="match status" value="1"/>
</dbReference>
<dbReference type="InterPro" id="IPR001680">
    <property type="entry name" value="WD40_rpt"/>
</dbReference>
<accession>A0AAW2YWA4</accession>
<dbReference type="InterPro" id="IPR036322">
    <property type="entry name" value="WD40_repeat_dom_sf"/>
</dbReference>
<keyword evidence="1 3" id="KW-0853">WD repeat</keyword>